<name>A0A1N7MP29_9PROT</name>
<proteinExistence type="predicted"/>
<dbReference type="PANTHER" id="PTHR35936">
    <property type="entry name" value="MEMBRANE-BOUND LYTIC MUREIN TRANSGLYCOSYLASE F"/>
    <property type="match status" value="1"/>
</dbReference>
<reference evidence="1 2" key="1">
    <citation type="submission" date="2017-01" db="EMBL/GenBank/DDBJ databases">
        <authorList>
            <person name="Mah S.A."/>
            <person name="Swanson W.J."/>
            <person name="Moy G.W."/>
            <person name="Vacquier V.D."/>
        </authorList>
    </citation>
    <scope>NUCLEOTIDE SEQUENCE [LARGE SCALE GENOMIC DNA]</scope>
    <source>
        <strain evidence="1 2">DSM 11589</strain>
    </source>
</reference>
<accession>A0A1N7MP29</accession>
<dbReference type="STRING" id="80876.SAMN05421779_104250"/>
<sequence length="272" mass="30297">MAWWIHRWRAAFGILAAILVAGGLFAAWNTGASGEAMRPAAVAGTAGTSGKDTSPRPIQMLTLFWPPYTGEALPYGGESTRILRSVFEREGIPVEVGYVPWPRALTMFQQKQADILYPEYAERAGQDGCLLSQAYQVTSLSLVERRDMPLRWNLLSDLSSYTLGVVRGYINSPGVDALVRTHRLQVEADNNDTTNIRKVAAGRIDGAFIDPQVYRYLMEQDVSLQPLRDLVRLGGKSVALRTLHACFQDTERGRHLRDIFNRAITEQASDKQ</sequence>
<dbReference type="Proteomes" id="UP000185678">
    <property type="component" value="Unassembled WGS sequence"/>
</dbReference>
<protein>
    <submittedName>
        <fullName evidence="1">Amino acid ABC transporter substrate-binding protein, PAAT family</fullName>
    </submittedName>
</protein>
<keyword evidence="2" id="KW-1185">Reference proteome</keyword>
<gene>
    <name evidence="1" type="ORF">SAMN05421779_104250</name>
</gene>
<dbReference type="AlphaFoldDB" id="A0A1N7MP29"/>
<dbReference type="SUPFAM" id="SSF53850">
    <property type="entry name" value="Periplasmic binding protein-like II"/>
    <property type="match status" value="1"/>
</dbReference>
<organism evidence="1 2">
    <name type="scientific">Insolitispirillum peregrinum</name>
    <dbReference type="NCBI Taxonomy" id="80876"/>
    <lineage>
        <taxon>Bacteria</taxon>
        <taxon>Pseudomonadati</taxon>
        <taxon>Pseudomonadota</taxon>
        <taxon>Alphaproteobacteria</taxon>
        <taxon>Rhodospirillales</taxon>
        <taxon>Novispirillaceae</taxon>
        <taxon>Insolitispirillum</taxon>
    </lineage>
</organism>
<evidence type="ECO:0000313" key="2">
    <source>
        <dbReference type="Proteomes" id="UP000185678"/>
    </source>
</evidence>
<evidence type="ECO:0000313" key="1">
    <source>
        <dbReference type="EMBL" id="SIS87810.1"/>
    </source>
</evidence>
<dbReference type="Gene3D" id="3.40.190.10">
    <property type="entry name" value="Periplasmic binding protein-like II"/>
    <property type="match status" value="2"/>
</dbReference>
<dbReference type="EMBL" id="FTOA01000004">
    <property type="protein sequence ID" value="SIS87810.1"/>
    <property type="molecule type" value="Genomic_DNA"/>
</dbReference>
<dbReference type="RefSeq" id="WP_076400686.1">
    <property type="nucleotide sequence ID" value="NZ_FTOA01000004.1"/>
</dbReference>
<dbReference type="PANTHER" id="PTHR35936:SF25">
    <property type="entry name" value="ABC TRANSPORTER SUBSTRATE-BINDING PROTEIN"/>
    <property type="match status" value="1"/>
</dbReference>